<dbReference type="AlphaFoldDB" id="A0A8F5GWE7"/>
<evidence type="ECO:0000313" key="1">
    <source>
        <dbReference type="EMBL" id="QXJ32098.1"/>
    </source>
</evidence>
<name>A0A8F5GWE7_9CREN</name>
<proteinExistence type="predicted"/>
<dbReference type="EMBL" id="CP077715">
    <property type="protein sequence ID" value="QXJ32098.1"/>
    <property type="molecule type" value="Genomic_DNA"/>
</dbReference>
<dbReference type="RefSeq" id="WP_218260532.1">
    <property type="nucleotide sequence ID" value="NZ_CP077715.1"/>
</dbReference>
<accession>A0A8F5GWE7</accession>
<evidence type="ECO:0000313" key="2">
    <source>
        <dbReference type="Proteomes" id="UP000693941"/>
    </source>
</evidence>
<gene>
    <name evidence="1" type="ORF">J5U21_01749</name>
</gene>
<reference evidence="1" key="1">
    <citation type="journal article" date="2021" name="Environ. Microbiol.">
        <title>New insights into the diversity and evolution of the archaeal mobilome from three complete genomes of Saccharolobus shibatae.</title>
        <authorList>
            <person name="Medvedeva S."/>
            <person name="Brandt D."/>
            <person name="Cvirkaite-Krupovic V."/>
            <person name="Liu Y."/>
            <person name="Severinov K."/>
            <person name="Ishino S."/>
            <person name="Ishino Y."/>
            <person name="Prangishvili D."/>
            <person name="Kalinowski J."/>
            <person name="Krupovic M."/>
        </authorList>
    </citation>
    <scope>NUCLEOTIDE SEQUENCE</scope>
    <source>
        <strain evidence="1">BEU9</strain>
    </source>
</reference>
<organism evidence="1 2">
    <name type="scientific">Saccharolobus shibatae</name>
    <dbReference type="NCBI Taxonomy" id="2286"/>
    <lineage>
        <taxon>Archaea</taxon>
        <taxon>Thermoproteota</taxon>
        <taxon>Thermoprotei</taxon>
        <taxon>Sulfolobales</taxon>
        <taxon>Sulfolobaceae</taxon>
        <taxon>Saccharolobus</taxon>
    </lineage>
</organism>
<dbReference type="GeneID" id="65560228"/>
<dbReference type="Proteomes" id="UP000693941">
    <property type="component" value="Chromosome"/>
</dbReference>
<protein>
    <submittedName>
        <fullName evidence="1">Uncharacterized protein</fullName>
    </submittedName>
</protein>
<sequence length="843" mass="96490">MNYKDLLMKSMEILKFSDAIKSAKRNSPQTFIFHSASVGTLALAICEEIEKVSQDDMKRIQDLYGVDDFKSLCYFSGFFHDWMKLYSVEEEGKFKIQPGAMNDAMELVKQTGIQKFDLLIKHLATYAEGHVVNRDEIPLWISVKIADMLMISDITSVTDVFKYAMSGNYKDAINELEKGYGLHLHYIKSSDRLFTLLASEDIVKKVIQGRPLISYKDGVVYLSRTEEKIGLKSIYEIFYSRLHGGTDITELSNRIEECIKSKEEEIWRNVVLGKYEVLYDEKGKPKQVNAAFPTKKCGYFEDIVGLLEPNVKLDVVQKVINDLKDEIPHGVLAYFVEKFSSKDKEYVREALGIEDKFPNYIMTIGNNVNQYINKMVDVLKTRYSSASASFDNTLLSFVKKSFIGSNIVDDLPSITVTPKNYCSVCGMPIYDQSVRFKEYNELLKGKTEIWIPRERGLAEIDSIRDSWAICPICNYEAKEMKSEILPPYIIVSFYPAIPIDLLSTLYFDPSKAYSDFVKDDKRTKLTQIYYDVMMNKNFKQIYEEAGGSVTSTQKSTRPDYLGSKVIIDLKEIMGERISTRLTKNELNTALAITPFVSIAYLVTPLFVSSNIYDFPLITSNITIMSDINYNWLQGDENYTTLLLLLSYRAKHSALRNYSDKNEFENNLNSMISEMDLFASVDKSLAVISTGMSVDENFFSRIKFFVRFLNFSLEKVSKMGESFSRSLGIISSILNEVIKDKDVSKHDVVGFLRDGIDIFFKTTIIEEKEDRVNIAASTALNTLQSKYSISDEISKRIYPSIRDIFSNLYEIEERSDRSLAISISNSIVNWLYVLFLYKRSGESS</sequence>